<sequence>MQLIAMGKIKEYLLQHLPHFFKPVLFISTRFYPGCPKCSSMAIPYYVELKEFNDVVMMEQKNSAGKFLPLHNHKFPFPVIFSPDQNSPLPSKIFVGTRDTGMGSELAILKLDFSPSKEE</sequence>
<evidence type="ECO:0000313" key="2">
    <source>
        <dbReference type="Proteomes" id="UP001208689"/>
    </source>
</evidence>
<gene>
    <name evidence="1" type="ORF">NEF87_001259</name>
</gene>
<organism evidence="1 2">
    <name type="scientific">Candidatus Lokiarchaeum ossiferum</name>
    <dbReference type="NCBI Taxonomy" id="2951803"/>
    <lineage>
        <taxon>Archaea</taxon>
        <taxon>Promethearchaeati</taxon>
        <taxon>Promethearchaeota</taxon>
        <taxon>Promethearchaeia</taxon>
        <taxon>Promethearchaeales</taxon>
        <taxon>Promethearchaeaceae</taxon>
        <taxon>Candidatus Lokiarchaeum</taxon>
    </lineage>
</organism>
<dbReference type="EMBL" id="CP104013">
    <property type="protein sequence ID" value="UYP44974.1"/>
    <property type="molecule type" value="Genomic_DNA"/>
</dbReference>
<evidence type="ECO:0000313" key="1">
    <source>
        <dbReference type="EMBL" id="UYP44974.1"/>
    </source>
</evidence>
<proteinExistence type="predicted"/>
<dbReference type="Proteomes" id="UP001208689">
    <property type="component" value="Chromosome"/>
</dbReference>
<protein>
    <submittedName>
        <fullName evidence="1">Uncharacterized protein</fullName>
    </submittedName>
</protein>
<name>A0ABY6HQX1_9ARCH</name>
<accession>A0ABY6HQX1</accession>
<reference evidence="1" key="1">
    <citation type="submission" date="2022-09" db="EMBL/GenBank/DDBJ databases">
        <title>Actin cytoskeleton and complex cell architecture in an #Asgard archaeon.</title>
        <authorList>
            <person name="Ponce Toledo R.I."/>
            <person name="Schleper C."/>
            <person name="Rodrigues Oliveira T."/>
            <person name="Wollweber F."/>
            <person name="Xu J."/>
            <person name="Rittmann S."/>
            <person name="Klingl A."/>
            <person name="Pilhofer M."/>
        </authorList>
    </citation>
    <scope>NUCLEOTIDE SEQUENCE</scope>
    <source>
        <strain evidence="1">B-35</strain>
    </source>
</reference>
<keyword evidence="2" id="KW-1185">Reference proteome</keyword>